<reference evidence="1" key="2">
    <citation type="submission" date="2025-09" db="UniProtKB">
        <authorList>
            <consortium name="EnsemblPlants"/>
        </authorList>
    </citation>
    <scope>IDENTIFICATION</scope>
</reference>
<dbReference type="Proteomes" id="UP001732700">
    <property type="component" value="Chromosome 3C"/>
</dbReference>
<proteinExistence type="predicted"/>
<accession>A0ACD5VXS2</accession>
<reference evidence="1" key="1">
    <citation type="submission" date="2021-05" db="EMBL/GenBank/DDBJ databases">
        <authorList>
            <person name="Scholz U."/>
            <person name="Mascher M."/>
            <person name="Fiebig A."/>
        </authorList>
    </citation>
    <scope>NUCLEOTIDE SEQUENCE [LARGE SCALE GENOMIC DNA]</scope>
</reference>
<sequence>MMDINHEEEDARINALPDDIQLHTDDDRISVLPDDILIHILECLDLPIAIQASTLSRRWRHLPRMLSRLLIDVADFMPPRHLNTAVDHIMTTYSDAVRRLLSSNSNRCIKHLQLSFYLTDPYICTIGHIVGDVAEISKINCLELTLWNDVADPSFEQCIQFGQRFMNFFLVCTGTFRHLTRLILQNLIFEDFDVPNLIDTCNKLQLLSLTSCDTFTGEEYVLKIDAPRSELVVLEIITCGFARVDLIHVPKLGRVVCDTWFEANPPLRLGIVPCLDNICISCNALCNQTPFTLSELLSSTRNLTILYLNFRDQMIWIKPEDPKHLSHVFNNLRDVYIYNIFYECDLNWTMFLLEAAPSLNNFYLMLSRHPCERSRCKDSAEKVNVLWDQASSGFKHHHLSLLEIKGFAMDDRLMKYIKHVMERAVDLKRIRLLDQDTCEKCDSMDDIQSSSSLIRWRFPTEEREKSLIRQQLVDGISSSVDLTIGE</sequence>
<organism evidence="1 2">
    <name type="scientific">Avena sativa</name>
    <name type="common">Oat</name>
    <dbReference type="NCBI Taxonomy" id="4498"/>
    <lineage>
        <taxon>Eukaryota</taxon>
        <taxon>Viridiplantae</taxon>
        <taxon>Streptophyta</taxon>
        <taxon>Embryophyta</taxon>
        <taxon>Tracheophyta</taxon>
        <taxon>Spermatophyta</taxon>
        <taxon>Magnoliopsida</taxon>
        <taxon>Liliopsida</taxon>
        <taxon>Poales</taxon>
        <taxon>Poaceae</taxon>
        <taxon>BOP clade</taxon>
        <taxon>Pooideae</taxon>
        <taxon>Poodae</taxon>
        <taxon>Poeae</taxon>
        <taxon>Poeae Chloroplast Group 1 (Aveneae type)</taxon>
        <taxon>Aveninae</taxon>
        <taxon>Avena</taxon>
    </lineage>
</organism>
<dbReference type="EnsemblPlants" id="AVESA.00010b.r2.3CG0514570.1">
    <property type="protein sequence ID" value="AVESA.00010b.r2.3CG0514570.1.CDS"/>
    <property type="gene ID" value="AVESA.00010b.r2.3CG0514570"/>
</dbReference>
<evidence type="ECO:0000313" key="2">
    <source>
        <dbReference type="Proteomes" id="UP001732700"/>
    </source>
</evidence>
<name>A0ACD5VXS2_AVESA</name>
<keyword evidence="2" id="KW-1185">Reference proteome</keyword>
<protein>
    <submittedName>
        <fullName evidence="1">Uncharacterized protein</fullName>
    </submittedName>
</protein>
<evidence type="ECO:0000313" key="1">
    <source>
        <dbReference type="EnsemblPlants" id="AVESA.00010b.r2.3CG0514570.1.CDS"/>
    </source>
</evidence>